<organism evidence="2 3">
    <name type="scientific">Streptosporangium algeriense</name>
    <dbReference type="NCBI Taxonomy" id="1682748"/>
    <lineage>
        <taxon>Bacteria</taxon>
        <taxon>Bacillati</taxon>
        <taxon>Actinomycetota</taxon>
        <taxon>Actinomycetes</taxon>
        <taxon>Streptosporangiales</taxon>
        <taxon>Streptosporangiaceae</taxon>
        <taxon>Streptosporangium</taxon>
    </lineage>
</organism>
<dbReference type="InterPro" id="IPR036291">
    <property type="entry name" value="NAD(P)-bd_dom_sf"/>
</dbReference>
<protein>
    <submittedName>
        <fullName evidence="2">NAD-dependent epimerase/dehydratase family protein</fullName>
    </submittedName>
</protein>
<keyword evidence="3" id="KW-1185">Reference proteome</keyword>
<dbReference type="Pfam" id="PF01370">
    <property type="entry name" value="Epimerase"/>
    <property type="match status" value="1"/>
</dbReference>
<reference evidence="3" key="1">
    <citation type="journal article" date="2019" name="Int. J. Syst. Evol. Microbiol.">
        <title>The Global Catalogue of Microorganisms (GCM) 10K type strain sequencing project: providing services to taxonomists for standard genome sequencing and annotation.</title>
        <authorList>
            <consortium name="The Broad Institute Genomics Platform"/>
            <consortium name="The Broad Institute Genome Sequencing Center for Infectious Disease"/>
            <person name="Wu L."/>
            <person name="Ma J."/>
        </authorList>
    </citation>
    <scope>NUCLEOTIDE SEQUENCE [LARGE SCALE GENOMIC DNA]</scope>
    <source>
        <strain evidence="3">CCUG 62974</strain>
    </source>
</reference>
<dbReference type="Gene3D" id="3.40.50.720">
    <property type="entry name" value="NAD(P)-binding Rossmann-like Domain"/>
    <property type="match status" value="1"/>
</dbReference>
<dbReference type="InterPro" id="IPR001509">
    <property type="entry name" value="Epimerase_deHydtase"/>
</dbReference>
<feature type="non-terminal residue" evidence="2">
    <location>
        <position position="42"/>
    </location>
</feature>
<gene>
    <name evidence="2" type="ORF">ACFQ08_34515</name>
</gene>
<comment type="caution">
    <text evidence="2">The sequence shown here is derived from an EMBL/GenBank/DDBJ whole genome shotgun (WGS) entry which is preliminary data.</text>
</comment>
<evidence type="ECO:0000313" key="2">
    <source>
        <dbReference type="EMBL" id="MFD0889680.1"/>
    </source>
</evidence>
<dbReference type="Proteomes" id="UP001597024">
    <property type="component" value="Unassembled WGS sequence"/>
</dbReference>
<accession>A0ABW3E0R6</accession>
<feature type="domain" description="NAD-dependent epimerase/dehydratase" evidence="1">
    <location>
        <begin position="4"/>
        <end position="40"/>
    </location>
</feature>
<dbReference type="EMBL" id="JBHTHX010001971">
    <property type="protein sequence ID" value="MFD0889680.1"/>
    <property type="molecule type" value="Genomic_DNA"/>
</dbReference>
<name>A0ABW3E0R6_9ACTN</name>
<sequence>MLVSVTGGTGFVGAHSVAAFLRAGHRVRLLVREPSGVARALA</sequence>
<evidence type="ECO:0000313" key="3">
    <source>
        <dbReference type="Proteomes" id="UP001597024"/>
    </source>
</evidence>
<dbReference type="SUPFAM" id="SSF51735">
    <property type="entry name" value="NAD(P)-binding Rossmann-fold domains"/>
    <property type="match status" value="1"/>
</dbReference>
<proteinExistence type="predicted"/>
<evidence type="ECO:0000259" key="1">
    <source>
        <dbReference type="Pfam" id="PF01370"/>
    </source>
</evidence>